<comment type="caution">
    <text evidence="2">The sequence shown here is derived from an EMBL/GenBank/DDBJ whole genome shotgun (WGS) entry which is preliminary data.</text>
</comment>
<dbReference type="Proteomes" id="UP000198394">
    <property type="component" value="Unassembled WGS sequence"/>
</dbReference>
<keyword evidence="1" id="KW-0812">Transmembrane</keyword>
<feature type="transmembrane region" description="Helical" evidence="1">
    <location>
        <begin position="85"/>
        <end position="111"/>
    </location>
</feature>
<evidence type="ECO:0000256" key="1">
    <source>
        <dbReference type="SAM" id="Phobius"/>
    </source>
</evidence>
<organism evidence="2 3">
    <name type="scientific">Parageobacillus galactosidasius</name>
    <dbReference type="NCBI Taxonomy" id="883812"/>
    <lineage>
        <taxon>Bacteria</taxon>
        <taxon>Bacillati</taxon>
        <taxon>Bacillota</taxon>
        <taxon>Bacilli</taxon>
        <taxon>Bacillales</taxon>
        <taxon>Anoxybacillaceae</taxon>
        <taxon>Parageobacillus</taxon>
    </lineage>
</organism>
<proteinExistence type="predicted"/>
<sequence>MNSSYKKELTKIIILLVLGFVLAVFITVKAFLTYGGTRFEATDILILICVVLYPTGVFYGWRDMLRVFTNILSTDRVEHQTGGPISAGITIATFAFAGTAAVVFGWLFGIVNAYRKLQRAKHTSI</sequence>
<gene>
    <name evidence="2" type="ORF">B9L23_17990</name>
</gene>
<feature type="transmembrane region" description="Helical" evidence="1">
    <location>
        <begin position="44"/>
        <end position="61"/>
    </location>
</feature>
<accession>A0A226QLX3</accession>
<reference evidence="2 3" key="1">
    <citation type="submission" date="2017-04" db="EMBL/GenBank/DDBJ databases">
        <title>The genome sequence of Parageobacillus galactosidasius DSM 18751.</title>
        <authorList>
            <person name="Ramaloko W.T."/>
            <person name="Koen N."/>
            <person name="Polliack S."/>
            <person name="Aliyu H."/>
            <person name="Lebre P."/>
            <person name="Mohr T."/>
            <person name="Oswald F."/>
            <person name="Zwick M."/>
            <person name="Neumann A."/>
            <person name="Syldatk C."/>
            <person name="Cowan D."/>
            <person name="De Maayer P."/>
        </authorList>
    </citation>
    <scope>NUCLEOTIDE SEQUENCE [LARGE SCALE GENOMIC DNA]</scope>
    <source>
        <strain evidence="2 3">DSM 18751</strain>
    </source>
</reference>
<keyword evidence="3" id="KW-1185">Reference proteome</keyword>
<protein>
    <submittedName>
        <fullName evidence="2">Uncharacterized protein</fullName>
    </submittedName>
</protein>
<dbReference type="AlphaFoldDB" id="A0A226QLX3"/>
<dbReference type="RefSeq" id="WP_089098147.1">
    <property type="nucleotide sequence ID" value="NZ_NDYL01000002.1"/>
</dbReference>
<feature type="transmembrane region" description="Helical" evidence="1">
    <location>
        <begin position="12"/>
        <end position="32"/>
    </location>
</feature>
<name>A0A226QLX3_9BACL</name>
<keyword evidence="1" id="KW-0472">Membrane</keyword>
<dbReference type="EMBL" id="NDYL01000002">
    <property type="protein sequence ID" value="OXB93014.1"/>
    <property type="molecule type" value="Genomic_DNA"/>
</dbReference>
<evidence type="ECO:0000313" key="3">
    <source>
        <dbReference type="Proteomes" id="UP000198394"/>
    </source>
</evidence>
<keyword evidence="1" id="KW-1133">Transmembrane helix</keyword>
<evidence type="ECO:0000313" key="2">
    <source>
        <dbReference type="EMBL" id="OXB93014.1"/>
    </source>
</evidence>